<dbReference type="InterPro" id="IPR016135">
    <property type="entry name" value="UBQ-conjugating_enzyme/RWD"/>
</dbReference>
<dbReference type="Proteomes" id="UP000046393">
    <property type="component" value="Unplaced"/>
</dbReference>
<organism evidence="2 3">
    <name type="scientific">Syphacia muris</name>
    <dbReference type="NCBI Taxonomy" id="451379"/>
    <lineage>
        <taxon>Eukaryota</taxon>
        <taxon>Metazoa</taxon>
        <taxon>Ecdysozoa</taxon>
        <taxon>Nematoda</taxon>
        <taxon>Chromadorea</taxon>
        <taxon>Rhabditida</taxon>
        <taxon>Spirurina</taxon>
        <taxon>Oxyuridomorpha</taxon>
        <taxon>Oxyuroidea</taxon>
        <taxon>Oxyuridae</taxon>
        <taxon>Syphacia</taxon>
    </lineage>
</organism>
<sequence>MKLSAVFQYSPLYPLSAWPTVFVRSNSLNSAEFNKQLRAYVEKLSLGEPQTVNIIQWIQENLISFTESSKNSSKGDILNLSATDAAVCYERLWIYSHHLFSSTKRRKIVTEAKLLHLRGFSVPGKPGIIVVEGISENCKTFWETIVKYGWKKIVIRWKETEIVLPSGDGKTINYSDLKKLLTDMDLGYGFEKLLNLS</sequence>
<dbReference type="InterPro" id="IPR059181">
    <property type="entry name" value="RWDD2A-B_C"/>
</dbReference>
<dbReference type="Gene3D" id="3.10.110.10">
    <property type="entry name" value="Ubiquitin Conjugating Enzyme"/>
    <property type="match status" value="1"/>
</dbReference>
<protein>
    <submittedName>
        <fullName evidence="3">DUF1115 domain-containing protein</fullName>
    </submittedName>
</protein>
<name>A0A0N5AQE0_9BILA</name>
<dbReference type="PANTHER" id="PTHR15955:SF8">
    <property type="entry name" value="RWD DOMAIN-CONTAINING PROTEIN 2B-RELATED"/>
    <property type="match status" value="1"/>
</dbReference>
<evidence type="ECO:0000259" key="1">
    <source>
        <dbReference type="Pfam" id="PF06544"/>
    </source>
</evidence>
<proteinExistence type="predicted"/>
<dbReference type="PANTHER" id="PTHR15955">
    <property type="entry name" value="RWD DOMAIN CONTAINING PROTEIN 2"/>
    <property type="match status" value="1"/>
</dbReference>
<reference evidence="3" key="1">
    <citation type="submission" date="2017-02" db="UniProtKB">
        <authorList>
            <consortium name="WormBaseParasite"/>
        </authorList>
    </citation>
    <scope>IDENTIFICATION</scope>
</reference>
<evidence type="ECO:0000313" key="2">
    <source>
        <dbReference type="Proteomes" id="UP000046393"/>
    </source>
</evidence>
<dbReference type="Pfam" id="PF06544">
    <property type="entry name" value="Prp3_C"/>
    <property type="match status" value="1"/>
</dbReference>
<dbReference type="STRING" id="451379.A0A0N5AQE0"/>
<dbReference type="CDD" id="cd24163">
    <property type="entry name" value="RWDD2_C"/>
    <property type="match status" value="1"/>
</dbReference>
<dbReference type="WBParaSite" id="SMUV_0000689901-mRNA-1">
    <property type="protein sequence ID" value="SMUV_0000689901-mRNA-1"/>
    <property type="gene ID" value="SMUV_0000689901"/>
</dbReference>
<dbReference type="SUPFAM" id="SSF54495">
    <property type="entry name" value="UBC-like"/>
    <property type="match status" value="1"/>
</dbReference>
<dbReference type="AlphaFoldDB" id="A0A0N5AQE0"/>
<accession>A0A0N5AQE0</accession>
<dbReference type="InterPro" id="IPR017359">
    <property type="entry name" value="Phi-like"/>
</dbReference>
<evidence type="ECO:0000313" key="3">
    <source>
        <dbReference type="WBParaSite" id="SMUV_0000689901-mRNA-1"/>
    </source>
</evidence>
<dbReference type="InterPro" id="IPR010541">
    <property type="entry name" value="Prp3_C"/>
</dbReference>
<keyword evidence="2" id="KW-1185">Reference proteome</keyword>
<feature type="domain" description="Small nuclear ribonucleoprotein Prp3 C-terminal" evidence="1">
    <location>
        <begin position="93"/>
        <end position="154"/>
    </location>
</feature>